<accession>A0ABV0IMI1</accession>
<dbReference type="Proteomes" id="UP001462502">
    <property type="component" value="Unassembled WGS sequence"/>
</dbReference>
<dbReference type="RefSeq" id="WP_114063530.1">
    <property type="nucleotide sequence ID" value="NZ_JBDXMI010000001.1"/>
</dbReference>
<evidence type="ECO:0000313" key="1">
    <source>
        <dbReference type="EMBL" id="MEO9382501.1"/>
    </source>
</evidence>
<comment type="caution">
    <text evidence="1">The sequence shown here is derived from an EMBL/GenBank/DDBJ whole genome shotgun (WGS) entry which is preliminary data.</text>
</comment>
<dbReference type="EMBL" id="JBDXMI010000001">
    <property type="protein sequence ID" value="MEO9382501.1"/>
    <property type="molecule type" value="Genomic_DNA"/>
</dbReference>
<organism evidence="1 2">
    <name type="scientific">Chromobacterium phragmitis</name>
    <dbReference type="NCBI Taxonomy" id="2202141"/>
    <lineage>
        <taxon>Bacteria</taxon>
        <taxon>Pseudomonadati</taxon>
        <taxon>Pseudomonadota</taxon>
        <taxon>Betaproteobacteria</taxon>
        <taxon>Neisseriales</taxon>
        <taxon>Chromobacteriaceae</taxon>
        <taxon>Chromobacterium</taxon>
    </lineage>
</organism>
<gene>
    <name evidence="1" type="ORF">ABI908_00020</name>
</gene>
<protein>
    <submittedName>
        <fullName evidence="1">Uncharacterized protein</fullName>
    </submittedName>
</protein>
<keyword evidence="2" id="KW-1185">Reference proteome</keyword>
<name>A0ABV0IMI1_9NEIS</name>
<sequence length="255" mass="28055">MSRFAILLPILAVAAPMTFGQVSGSQAESIMTGAIERAARDGLTRFHPSGAFNAFLAKNGANGLMGQIRSRPSKAVMVMAGLMYEAGCKQMAGDYFRYNYQNTPLDQAEDKATRAKFEKLAGAGSEWCVVLPDDGDASKRPCGKPPRQAKRQQAVWSRLAMQAEEARSKRNAFLSTIKFNRFDYVAAVTSPGLDLYDPALQRPDNAACGVMADRMSEALFAGLKHDKTDEAYYARHRAAIDAVRSVWRKMDELEK</sequence>
<reference evidence="1 2" key="1">
    <citation type="submission" date="2024-05" db="EMBL/GenBank/DDBJ databases">
        <authorList>
            <person name="De Oliveira J.P."/>
            <person name="Noriler S.A."/>
            <person name="De Oliveira A.G."/>
            <person name="Sipoli D.S."/>
        </authorList>
    </citation>
    <scope>NUCLEOTIDE SEQUENCE [LARGE SCALE GENOMIC DNA]</scope>
    <source>
        <strain evidence="1 2">LABIM192</strain>
    </source>
</reference>
<evidence type="ECO:0000313" key="2">
    <source>
        <dbReference type="Proteomes" id="UP001462502"/>
    </source>
</evidence>
<proteinExistence type="predicted"/>